<organism evidence="2 3">
    <name type="scientific">Draconibacterium sediminis</name>
    <dbReference type="NCBI Taxonomy" id="1544798"/>
    <lineage>
        <taxon>Bacteria</taxon>
        <taxon>Pseudomonadati</taxon>
        <taxon>Bacteroidota</taxon>
        <taxon>Bacteroidia</taxon>
        <taxon>Marinilabiliales</taxon>
        <taxon>Prolixibacteraceae</taxon>
        <taxon>Draconibacterium</taxon>
    </lineage>
</organism>
<evidence type="ECO:0008006" key="4">
    <source>
        <dbReference type="Google" id="ProtNLM"/>
    </source>
</evidence>
<reference evidence="2 3" key="1">
    <citation type="submission" date="2014-09" db="EMBL/GenBank/DDBJ databases">
        <title>Draft Genome Sequence of Draconibacterium sp. JN14CK-3.</title>
        <authorList>
            <person name="Dong C."/>
            <person name="Lai Q."/>
            <person name="Shao Z."/>
        </authorList>
    </citation>
    <scope>NUCLEOTIDE SEQUENCE [LARGE SCALE GENOMIC DNA]</scope>
    <source>
        <strain evidence="2 3">JN14CK-3</strain>
    </source>
</reference>
<dbReference type="STRING" id="1544798.LH29_08305"/>
<evidence type="ECO:0000313" key="2">
    <source>
        <dbReference type="EMBL" id="KJF45362.1"/>
    </source>
</evidence>
<dbReference type="EMBL" id="JRHC01000001">
    <property type="protein sequence ID" value="KJF45362.1"/>
    <property type="molecule type" value="Genomic_DNA"/>
</dbReference>
<feature type="compositionally biased region" description="Basic and acidic residues" evidence="1">
    <location>
        <begin position="204"/>
        <end position="223"/>
    </location>
</feature>
<proteinExistence type="predicted"/>
<dbReference type="AlphaFoldDB" id="A0A0D8JEP3"/>
<gene>
    <name evidence="2" type="ORF">LH29_08305</name>
</gene>
<evidence type="ECO:0000256" key="1">
    <source>
        <dbReference type="SAM" id="MobiDB-lite"/>
    </source>
</evidence>
<sequence>MEKVIMKETFIKLYRKIEDWRWYTDANVFRVFIHLLIKATYDLFNWKGRDLKPGQVVTGRRKLAAELSLTEKQIRGALLKLESTGEISIERTNKFSVITINNWGLYQTPSTRAGPSKGPTKGQQRATVQEGKEIKEEEFNRFWTMYDRKEGKKQCKKVWNSLQPEVHMQILEHVPKYVASTPEKKYRKLPLTYLNGEHWEDEIIDRNPEKQKPEPRIKKRLER</sequence>
<name>A0A0D8JEP3_9BACT</name>
<evidence type="ECO:0000313" key="3">
    <source>
        <dbReference type="Proteomes" id="UP000032544"/>
    </source>
</evidence>
<comment type="caution">
    <text evidence="2">The sequence shown here is derived from an EMBL/GenBank/DDBJ whole genome shotgun (WGS) entry which is preliminary data.</text>
</comment>
<dbReference type="RefSeq" id="WP_045027492.1">
    <property type="nucleotide sequence ID" value="NZ_JRHC01000001.1"/>
</dbReference>
<feature type="region of interest" description="Disordered" evidence="1">
    <location>
        <begin position="110"/>
        <end position="131"/>
    </location>
</feature>
<protein>
    <recommendedName>
        <fullName evidence="4">Bacteriophage lambda Replication protein O N-terminal domain-containing protein</fullName>
    </recommendedName>
</protein>
<feature type="region of interest" description="Disordered" evidence="1">
    <location>
        <begin position="200"/>
        <end position="223"/>
    </location>
</feature>
<keyword evidence="3" id="KW-1185">Reference proteome</keyword>
<accession>A0A0D8JEP3</accession>
<dbReference type="Proteomes" id="UP000032544">
    <property type="component" value="Unassembled WGS sequence"/>
</dbReference>